<accession>A0A0J8B0H4</accession>
<feature type="non-terminal residue" evidence="2">
    <location>
        <position position="89"/>
    </location>
</feature>
<reference evidence="2 3" key="1">
    <citation type="journal article" date="2014" name="Nature">
        <title>The genome of the recently domesticated crop plant sugar beet (Beta vulgaris).</title>
        <authorList>
            <person name="Dohm J.C."/>
            <person name="Minoche A.E."/>
            <person name="Holtgrawe D."/>
            <person name="Capella-Gutierrez S."/>
            <person name="Zakrzewski F."/>
            <person name="Tafer H."/>
            <person name="Rupp O."/>
            <person name="Sorensen T.R."/>
            <person name="Stracke R."/>
            <person name="Reinhardt R."/>
            <person name="Goesmann A."/>
            <person name="Kraft T."/>
            <person name="Schulz B."/>
            <person name="Stadler P.F."/>
            <person name="Schmidt T."/>
            <person name="Gabaldon T."/>
            <person name="Lehrach H."/>
            <person name="Weisshaar B."/>
            <person name="Himmelbauer H."/>
        </authorList>
    </citation>
    <scope>NUCLEOTIDE SEQUENCE [LARGE SCALE GENOMIC DNA]</scope>
    <source>
        <tissue evidence="2">Taproot</tissue>
    </source>
</reference>
<dbReference type="Proteomes" id="UP000035740">
    <property type="component" value="Unassembled WGS sequence"/>
</dbReference>
<gene>
    <name evidence="2" type="ORF">BVRB_020930</name>
</gene>
<sequence>MKWVRLYDIRSASDPVLSIGGHTKSIQSLSVSSLNDRLLSAISEDGLLNVWDARMNQQCPLLTSLYLPGLIPVSAQWSTTTPHTIATSF</sequence>
<dbReference type="Gene3D" id="2.130.10.10">
    <property type="entry name" value="YVTN repeat-like/Quinoprotein amine dehydrogenase"/>
    <property type="match status" value="1"/>
</dbReference>
<name>A0A0J8B0H4_BETVV</name>
<evidence type="ECO:0000256" key="1">
    <source>
        <dbReference type="PROSITE-ProRule" id="PRU00221"/>
    </source>
</evidence>
<dbReference type="InterPro" id="IPR036322">
    <property type="entry name" value="WD40_repeat_dom_sf"/>
</dbReference>
<evidence type="ECO:0000313" key="2">
    <source>
        <dbReference type="EMBL" id="KMS94486.1"/>
    </source>
</evidence>
<organism evidence="2 3">
    <name type="scientific">Beta vulgaris subsp. vulgaris</name>
    <name type="common">Beet</name>
    <dbReference type="NCBI Taxonomy" id="3555"/>
    <lineage>
        <taxon>Eukaryota</taxon>
        <taxon>Viridiplantae</taxon>
        <taxon>Streptophyta</taxon>
        <taxon>Embryophyta</taxon>
        <taxon>Tracheophyta</taxon>
        <taxon>Spermatophyta</taxon>
        <taxon>Magnoliopsida</taxon>
        <taxon>eudicotyledons</taxon>
        <taxon>Gunneridae</taxon>
        <taxon>Pentapetalae</taxon>
        <taxon>Caryophyllales</taxon>
        <taxon>Chenopodiaceae</taxon>
        <taxon>Betoideae</taxon>
        <taxon>Beta</taxon>
    </lineage>
</organism>
<evidence type="ECO:0000313" key="3">
    <source>
        <dbReference type="Proteomes" id="UP000035740"/>
    </source>
</evidence>
<dbReference type="SMART" id="SM00320">
    <property type="entry name" value="WD40"/>
    <property type="match status" value="1"/>
</dbReference>
<protein>
    <submittedName>
        <fullName evidence="2">Uncharacterized protein</fullName>
    </submittedName>
</protein>
<dbReference type="EMBL" id="KQ093028">
    <property type="protein sequence ID" value="KMS94486.1"/>
    <property type="molecule type" value="Genomic_DNA"/>
</dbReference>
<dbReference type="InterPro" id="IPR001680">
    <property type="entry name" value="WD40_rpt"/>
</dbReference>
<dbReference type="PROSITE" id="PS50082">
    <property type="entry name" value="WD_REPEATS_2"/>
    <property type="match status" value="1"/>
</dbReference>
<dbReference type="SUPFAM" id="SSF50978">
    <property type="entry name" value="WD40 repeat-like"/>
    <property type="match status" value="1"/>
</dbReference>
<keyword evidence="3" id="KW-1185">Reference proteome</keyword>
<dbReference type="Gramene" id="KMS94486">
    <property type="protein sequence ID" value="KMS94486"/>
    <property type="gene ID" value="BVRB_020930"/>
</dbReference>
<keyword evidence="1" id="KW-0853">WD repeat</keyword>
<proteinExistence type="predicted"/>
<feature type="repeat" description="WD" evidence="1">
    <location>
        <begin position="19"/>
        <end position="52"/>
    </location>
</feature>
<dbReference type="InterPro" id="IPR015943">
    <property type="entry name" value="WD40/YVTN_repeat-like_dom_sf"/>
</dbReference>
<dbReference type="OrthoDB" id="190105at2759"/>
<dbReference type="AlphaFoldDB" id="A0A0J8B0H4"/>